<protein>
    <submittedName>
        <fullName evidence="2">Uncharacterized metal-binding protein YceD, DUF177 family</fullName>
    </submittedName>
</protein>
<proteinExistence type="predicted"/>
<accession>A0A1I5ZD72</accession>
<keyword evidence="3" id="KW-1185">Reference proteome</keyword>
<evidence type="ECO:0000313" key="3">
    <source>
        <dbReference type="Proteomes" id="UP000243106"/>
    </source>
</evidence>
<feature type="region of interest" description="Disordered" evidence="1">
    <location>
        <begin position="142"/>
        <end position="187"/>
    </location>
</feature>
<dbReference type="InterPro" id="IPR003772">
    <property type="entry name" value="YceD"/>
</dbReference>
<feature type="compositionally biased region" description="Basic and acidic residues" evidence="1">
    <location>
        <begin position="143"/>
        <end position="169"/>
    </location>
</feature>
<gene>
    <name evidence="2" type="ORF">SAMN05421853_10934</name>
</gene>
<name>A0A1I5ZD72_9RHOB</name>
<dbReference type="STRING" id="93684.SAMN05421853_10934"/>
<reference evidence="3" key="1">
    <citation type="submission" date="2016-10" db="EMBL/GenBank/DDBJ databases">
        <authorList>
            <person name="Varghese N."/>
            <person name="Submissions S."/>
        </authorList>
    </citation>
    <scope>NUCLEOTIDE SEQUENCE [LARGE SCALE GENOMIC DNA]</scope>
    <source>
        <strain evidence="3">JCM 10271</strain>
    </source>
</reference>
<sequence length="187" mass="19955">MPDPEAAPGPFRVAALATRAPTAFALSPGAEERAGIAETLGFLAVRKLVFTGEIKPLGKHGWRLEGQLGATVQQSCVVTLAPVTTRIDTHVERTFRPETMMDTPDPGTEVEMPEDETVEPLGEVIDPASVMIEALSLAAPDYPRIEDAPEASAEARPDGAEPIREEDTKPFAGLADLKRKLSEGDAD</sequence>
<dbReference type="Proteomes" id="UP000243106">
    <property type="component" value="Unassembled WGS sequence"/>
</dbReference>
<evidence type="ECO:0000313" key="2">
    <source>
        <dbReference type="EMBL" id="SFQ54416.1"/>
    </source>
</evidence>
<dbReference type="EMBL" id="FOXV01000009">
    <property type="protein sequence ID" value="SFQ54416.1"/>
    <property type="molecule type" value="Genomic_DNA"/>
</dbReference>
<feature type="compositionally biased region" description="Basic and acidic residues" evidence="1">
    <location>
        <begin position="176"/>
        <end position="187"/>
    </location>
</feature>
<dbReference type="RefSeq" id="WP_093013039.1">
    <property type="nucleotide sequence ID" value="NZ_FOXV01000009.1"/>
</dbReference>
<dbReference type="AlphaFoldDB" id="A0A1I5ZD72"/>
<organism evidence="2 3">
    <name type="scientific">Roseivivax halotolerans</name>
    <dbReference type="NCBI Taxonomy" id="93684"/>
    <lineage>
        <taxon>Bacteria</taxon>
        <taxon>Pseudomonadati</taxon>
        <taxon>Pseudomonadota</taxon>
        <taxon>Alphaproteobacteria</taxon>
        <taxon>Rhodobacterales</taxon>
        <taxon>Roseobacteraceae</taxon>
        <taxon>Roseivivax</taxon>
    </lineage>
</organism>
<dbReference type="Pfam" id="PF02620">
    <property type="entry name" value="YceD"/>
    <property type="match status" value="1"/>
</dbReference>
<evidence type="ECO:0000256" key="1">
    <source>
        <dbReference type="SAM" id="MobiDB-lite"/>
    </source>
</evidence>